<dbReference type="PROSITE" id="PS51836">
    <property type="entry name" value="DENN_FNIP12"/>
    <property type="match status" value="1"/>
</dbReference>
<organism evidence="9 10">
    <name type="scientific">Limulus polyphemus</name>
    <name type="common">Atlantic horseshoe crab</name>
    <dbReference type="NCBI Taxonomy" id="6850"/>
    <lineage>
        <taxon>Eukaryota</taxon>
        <taxon>Metazoa</taxon>
        <taxon>Ecdysozoa</taxon>
        <taxon>Arthropoda</taxon>
        <taxon>Chelicerata</taxon>
        <taxon>Merostomata</taxon>
        <taxon>Xiphosura</taxon>
        <taxon>Limulidae</taxon>
        <taxon>Limulus</taxon>
    </lineage>
</organism>
<dbReference type="PANTHER" id="PTHR21634">
    <property type="entry name" value="RE13835P"/>
    <property type="match status" value="1"/>
</dbReference>
<evidence type="ECO:0000256" key="6">
    <source>
        <dbReference type="ARBA" id="ARBA00023228"/>
    </source>
</evidence>
<evidence type="ECO:0000313" key="10">
    <source>
        <dbReference type="RefSeq" id="XP_022254348.1"/>
    </source>
</evidence>
<protein>
    <submittedName>
        <fullName evidence="10">Folliculin-interacting protein 2-like isoform X1</fullName>
    </submittedName>
</protein>
<evidence type="ECO:0000256" key="3">
    <source>
        <dbReference type="ARBA" id="ARBA00007541"/>
    </source>
</evidence>
<reference evidence="10" key="1">
    <citation type="submission" date="2025-08" db="UniProtKB">
        <authorList>
            <consortium name="RefSeq"/>
        </authorList>
    </citation>
    <scope>IDENTIFICATION</scope>
    <source>
        <tissue evidence="10">Muscle</tissue>
    </source>
</reference>
<gene>
    <name evidence="10" type="primary">LOC106469845</name>
</gene>
<dbReference type="InterPro" id="IPR026156">
    <property type="entry name" value="FNIP_fam"/>
</dbReference>
<keyword evidence="7" id="KW-0175">Coiled coil</keyword>
<keyword evidence="4" id="KW-0963">Cytoplasm</keyword>
<keyword evidence="9" id="KW-1185">Reference proteome</keyword>
<keyword evidence="5" id="KW-0472">Membrane</keyword>
<evidence type="ECO:0000256" key="7">
    <source>
        <dbReference type="SAM" id="Coils"/>
    </source>
</evidence>
<dbReference type="InterPro" id="IPR028086">
    <property type="entry name" value="FNIP_C_dom"/>
</dbReference>
<dbReference type="InterPro" id="IPR028085">
    <property type="entry name" value="FNIP_mid_dom"/>
</dbReference>
<dbReference type="Proteomes" id="UP000694941">
    <property type="component" value="Unplaced"/>
</dbReference>
<dbReference type="InterPro" id="IPR028084">
    <property type="entry name" value="FNIP_N_dom"/>
</dbReference>
<evidence type="ECO:0000313" key="9">
    <source>
        <dbReference type="Proteomes" id="UP000694941"/>
    </source>
</evidence>
<accession>A0ABM1TEP2</accession>
<sequence>MLFGFISLWKYFLSSLPSRDDIFNYFRLKAGVCSLEFYNWKPPKFNGSKQVRVLLFRECDWRGRKLLFDSKSVKKLSRQDLNSSCDLKRLKVNGHVTGSNTIPRRKNDQHREVASDGTVYQYLKPCSDVKMLGEMIFGSVTMSYKGDTVKVHTVRSPQELMLSVVFPAPLPNKKMGDRDLEVSSSLHNSTSEILISKCGEKMESLCVAHSVPVDVPGHTSVLQQRNDGGCLPSGSHTFLADSLHSTASSNSLLSFPVTPDTASSSLSHSGSFSSLQRRWLRNLTTSMEVWLRRRSEDSPQSEEPKRSSGHTRTRLGLSIIISLEEGNLEEESRFHDFFFSHIALIESHVTQLKDLVLGSYLNRKNFVNAIYKGVEQLQASLQDLVTGPRLMSPVWLSMMSPSVNHHLHCTRFISEFIALLEEFDTKYTNFFVSTLLTAVLTHHLAWVPTVSPPGVTTNHFDHRKHTAQWVDMLAKSHPYNPLWMQLGDLYGALGTPTKLSKTVITGKKADVILRFLYILSYFIRCSDICEYEQDWSKSDKGKWIHQNTSSSEATHKLGQKADFDISCSDDQCPCERLADGRDQLWMYKNINFKTPQKFEIVEKQQAVTATAEHMCRYETAEDRFRLHKQLYWKSCRNQIDQILEGDQQHRKPIHNVELYQRSHNAFTVIPEERDMNSVVFVLGESPLHSHFDSKINVCKECKGVQEPLNEEGCTPKEIPTLDSLGYNSMEDILESTAENRRIENEMENTMQEKEISSKNCFELNKCNNLVTVKEFVPPTLKVEHVKNVYTSTPFKNNKILSNHEHSDTLHDSLLLRSSVTSECFLDSGNSSNLKKIPVHSVSYPDELQNKSIESKSIDQTRQYFQAYNSLRFAPEPKHTSHRFIGNYVQENLPQVSHQELGAHMIAKAKEEFTTSCHCKPSKPLKQLSAVTTIPEEGYQSLEEGCPQERHTSLGDILRSQEEHPLDGIMELNLPQLQSKQAGTKDKVLSTFGWSLFGGVSDHYMTDFCLQGIKGSVRDVDIRNDLVTSTQAPVLGDPVAETVCILADTDQWSVHLISSNRQDGDKTGSCSLRVSMSPIVSGMCESLIQMCKLKMSPEFCLMHLEDRLQELYFRSESLVSYLADNRTPDSLDNAVAVLGFDPTDLPLLMSVALTHAPQLGGHT</sequence>
<evidence type="ECO:0000256" key="2">
    <source>
        <dbReference type="ARBA" id="ARBA00004656"/>
    </source>
</evidence>
<dbReference type="InterPro" id="IPR037545">
    <property type="entry name" value="DENN_FNIP1/2"/>
</dbReference>
<feature type="domain" description="UDENN FNIP1/2-type" evidence="8">
    <location>
        <begin position="46"/>
        <end position="1154"/>
    </location>
</feature>
<evidence type="ECO:0000256" key="5">
    <source>
        <dbReference type="ARBA" id="ARBA00023136"/>
    </source>
</evidence>
<dbReference type="PANTHER" id="PTHR21634:SF9">
    <property type="entry name" value="RE13835P"/>
    <property type="match status" value="1"/>
</dbReference>
<name>A0ABM1TEP2_LIMPO</name>
<proteinExistence type="inferred from homology"/>
<dbReference type="Pfam" id="PF14636">
    <property type="entry name" value="FNIP_N"/>
    <property type="match status" value="1"/>
</dbReference>
<dbReference type="Pfam" id="PF14638">
    <property type="entry name" value="FNIP_C"/>
    <property type="match status" value="1"/>
</dbReference>
<dbReference type="PRINTS" id="PR02073">
    <property type="entry name" value="FOLLICULNIP1"/>
</dbReference>
<keyword evidence="6" id="KW-0458">Lysosome</keyword>
<evidence type="ECO:0000256" key="4">
    <source>
        <dbReference type="ARBA" id="ARBA00022490"/>
    </source>
</evidence>
<feature type="coiled-coil region" evidence="7">
    <location>
        <begin position="732"/>
        <end position="759"/>
    </location>
</feature>
<evidence type="ECO:0000256" key="1">
    <source>
        <dbReference type="ARBA" id="ARBA00004496"/>
    </source>
</evidence>
<dbReference type="Pfam" id="PF14637">
    <property type="entry name" value="FNIP_M"/>
    <property type="match status" value="1"/>
</dbReference>
<comment type="subcellular location">
    <subcellularLocation>
        <location evidence="1">Cytoplasm</location>
    </subcellularLocation>
    <subcellularLocation>
        <location evidence="2">Lysosome membrane</location>
    </subcellularLocation>
</comment>
<dbReference type="RefSeq" id="XP_022254348.1">
    <property type="nucleotide sequence ID" value="XM_022398640.1"/>
</dbReference>
<evidence type="ECO:0000259" key="8">
    <source>
        <dbReference type="PROSITE" id="PS51836"/>
    </source>
</evidence>
<comment type="similarity">
    <text evidence="3">Belongs to the FNIP family.</text>
</comment>
<dbReference type="GeneID" id="106469845"/>